<evidence type="ECO:0000313" key="3">
    <source>
        <dbReference type="Proteomes" id="UP001183535"/>
    </source>
</evidence>
<protein>
    <submittedName>
        <fullName evidence="2">SUMF1/EgtB/PvdO family nonheme iron enzyme</fullName>
    </submittedName>
</protein>
<comment type="caution">
    <text evidence="2">The sequence shown here is derived from an EMBL/GenBank/DDBJ whole genome shotgun (WGS) entry which is preliminary data.</text>
</comment>
<dbReference type="Proteomes" id="UP001183535">
    <property type="component" value="Unassembled WGS sequence"/>
</dbReference>
<keyword evidence="3" id="KW-1185">Reference proteome</keyword>
<dbReference type="SUPFAM" id="SSF56436">
    <property type="entry name" value="C-type lectin-like"/>
    <property type="match status" value="1"/>
</dbReference>
<dbReference type="InterPro" id="IPR016187">
    <property type="entry name" value="CTDL_fold"/>
</dbReference>
<dbReference type="PANTHER" id="PTHR23150">
    <property type="entry name" value="SULFATASE MODIFYING FACTOR 1, 2"/>
    <property type="match status" value="1"/>
</dbReference>
<dbReference type="PANTHER" id="PTHR23150:SF19">
    <property type="entry name" value="FORMYLGLYCINE-GENERATING ENZYME"/>
    <property type="match status" value="1"/>
</dbReference>
<dbReference type="InterPro" id="IPR042095">
    <property type="entry name" value="SUMF_sf"/>
</dbReference>
<dbReference type="RefSeq" id="WP_202555449.1">
    <property type="nucleotide sequence ID" value="NZ_JAVRES010000006.1"/>
</dbReference>
<dbReference type="AlphaFoldDB" id="A0ABD5EPL2"/>
<feature type="domain" description="Sulfatase-modifying factor enzyme-like" evidence="1">
    <location>
        <begin position="6"/>
        <end position="240"/>
    </location>
</feature>
<name>A0ABD5EPL2_9ACTN</name>
<dbReference type="Pfam" id="PF03781">
    <property type="entry name" value="FGE-sulfatase"/>
    <property type="match status" value="1"/>
</dbReference>
<proteinExistence type="predicted"/>
<accession>A0ABD5EPL2</accession>
<dbReference type="EMBL" id="JAVRES010000006">
    <property type="protein sequence ID" value="MDT0436294.1"/>
    <property type="molecule type" value="Genomic_DNA"/>
</dbReference>
<dbReference type="Gene3D" id="3.90.1580.10">
    <property type="entry name" value="paralog of FGE (formylglycine-generating enzyme)"/>
    <property type="match status" value="1"/>
</dbReference>
<evidence type="ECO:0000259" key="1">
    <source>
        <dbReference type="Pfam" id="PF03781"/>
    </source>
</evidence>
<evidence type="ECO:0000313" key="2">
    <source>
        <dbReference type="EMBL" id="MDT0436294.1"/>
    </source>
</evidence>
<reference evidence="3" key="1">
    <citation type="submission" date="2023-07" db="EMBL/GenBank/DDBJ databases">
        <title>30 novel species of actinomycetes from the DSMZ collection.</title>
        <authorList>
            <person name="Nouioui I."/>
        </authorList>
    </citation>
    <scope>NUCLEOTIDE SEQUENCE [LARGE SCALE GENOMIC DNA]</scope>
    <source>
        <strain evidence="3">DSM 41981</strain>
    </source>
</reference>
<sequence length="246" mass="27693">MFLNGHELVNIPAGMSCLGSSELDPYAGDLEFPMREVYVSEFRIARHPTTRRQMTAFRRAVGWELPSDGWQSESRAVPGGDTALDLPAVGVSWELALAYCGWLGERSGLRFALPTEAEWEKAARGGDDRIWPWGNEFRPDRCNSAEDGRNAFRSVYQVEEGASPYGCLHMAGGVWEWCEDYYHSRAHQEAQFIDPFAARPASRRVVKGGSAYCTKEIVRPACRDWTNSYNQGGADDGFRVCVRPWR</sequence>
<dbReference type="InterPro" id="IPR051043">
    <property type="entry name" value="Sulfatase_Mod_Factor_Kinase"/>
</dbReference>
<dbReference type="InterPro" id="IPR005532">
    <property type="entry name" value="SUMF_dom"/>
</dbReference>
<organism evidence="2 3">
    <name type="scientific">Streptomyces doudnae</name>
    <dbReference type="NCBI Taxonomy" id="3075536"/>
    <lineage>
        <taxon>Bacteria</taxon>
        <taxon>Bacillati</taxon>
        <taxon>Actinomycetota</taxon>
        <taxon>Actinomycetes</taxon>
        <taxon>Kitasatosporales</taxon>
        <taxon>Streptomycetaceae</taxon>
        <taxon>Streptomyces</taxon>
    </lineage>
</organism>
<gene>
    <name evidence="2" type="ORF">RM877_16545</name>
</gene>